<feature type="transmembrane region" description="Helical" evidence="1">
    <location>
        <begin position="32"/>
        <end position="50"/>
    </location>
</feature>
<dbReference type="EMBL" id="LGTE01000027">
    <property type="protein sequence ID" value="KNZ68541.1"/>
    <property type="molecule type" value="Genomic_DNA"/>
</dbReference>
<protein>
    <submittedName>
        <fullName evidence="3">Sporulation integral membrane protein YlbJ</fullName>
    </submittedName>
</protein>
<dbReference type="InterPro" id="IPR014226">
    <property type="entry name" value="Spore_IM_YlbJ"/>
</dbReference>
<dbReference type="NCBIfam" id="TIGR02871">
    <property type="entry name" value="spore_ylbJ"/>
    <property type="match status" value="1"/>
</dbReference>
<feature type="transmembrane region" description="Helical" evidence="1">
    <location>
        <begin position="401"/>
        <end position="422"/>
    </location>
</feature>
<sequence length="430" mass="47242">MIVTASLATCITLFFAKSFTKSEIKARQFSRYFWTACVIFFIASMVTYPKEVYEASVRGLKAWWDIVFPALLPFFIGAELLMGFGLVRFMGVLLEPVMRPLFNVPGSGSLVTAIGYTSGFPISSFVTAKLRKEGLCTRGEAERLMSFTNNASPLFMLVAVSVGMFNNPSLGILLATTHYLANLTVGLGLRAYSRKERETTPFYPSSEHLLKRAFRELKKAQAEDTRPFGKLLGDAIATSADKLLVIGGFVIIFSILISVLKEIGFMGLLISALNFLFSPFGIHPAASAALAQGLFEITLGCKAASESAAPFIQQITVTSAILAWSGLSVHAQVASMVSDTDIRMLPFLIARFFHALIAAAYTYIVISTNLFPIHQVQPSFKPLDAALPVSWLGVFYSSLKWGTFALLSLIIVGIAFSILRSVRLYRFKYR</sequence>
<gene>
    <name evidence="3" type="ORF">Tfer_2870</name>
</gene>
<feature type="transmembrane region" description="Helical" evidence="1">
    <location>
        <begin position="147"/>
        <end position="165"/>
    </location>
</feature>
<dbReference type="Proteomes" id="UP000037175">
    <property type="component" value="Unassembled WGS sequence"/>
</dbReference>
<feature type="transmembrane region" description="Helical" evidence="1">
    <location>
        <begin position="352"/>
        <end position="373"/>
    </location>
</feature>
<dbReference type="PATRIC" id="fig|281456.6.peg.3002"/>
<dbReference type="AlphaFoldDB" id="A0A0L6VZA4"/>
<feature type="transmembrane region" description="Helical" evidence="1">
    <location>
        <begin position="62"/>
        <end position="87"/>
    </location>
</feature>
<keyword evidence="4" id="KW-1185">Reference proteome</keyword>
<comment type="caution">
    <text evidence="3">The sequence shown here is derived from an EMBL/GenBank/DDBJ whole genome shotgun (WGS) entry which is preliminary data.</text>
</comment>
<accession>A0A0L6VZA4</accession>
<keyword evidence="1" id="KW-0472">Membrane</keyword>
<evidence type="ECO:0000259" key="2">
    <source>
        <dbReference type="Pfam" id="PF07670"/>
    </source>
</evidence>
<organism evidence="3 4">
    <name type="scientific">Thermincola ferriacetica</name>
    <dbReference type="NCBI Taxonomy" id="281456"/>
    <lineage>
        <taxon>Bacteria</taxon>
        <taxon>Bacillati</taxon>
        <taxon>Bacillota</taxon>
        <taxon>Clostridia</taxon>
        <taxon>Eubacteriales</taxon>
        <taxon>Thermincolaceae</taxon>
        <taxon>Thermincola</taxon>
    </lineage>
</organism>
<name>A0A0L6VZA4_9FIRM</name>
<reference evidence="4" key="1">
    <citation type="submission" date="2015-07" db="EMBL/GenBank/DDBJ databases">
        <title>Complete Genome of Thermincola ferriacetica strain Z-0001T.</title>
        <authorList>
            <person name="Lusk B."/>
            <person name="Badalamenti J.P."/>
            <person name="Parameswaran P."/>
            <person name="Bond D.R."/>
            <person name="Torres C.I."/>
        </authorList>
    </citation>
    <scope>NUCLEOTIDE SEQUENCE [LARGE SCALE GENOMIC DNA]</scope>
    <source>
        <strain evidence="4">Z-0001</strain>
    </source>
</reference>
<proteinExistence type="predicted"/>
<feature type="domain" description="Nucleoside transporter/FeoB GTPase Gate" evidence="2">
    <location>
        <begin position="243"/>
        <end position="333"/>
    </location>
</feature>
<feature type="transmembrane region" description="Helical" evidence="1">
    <location>
        <begin position="235"/>
        <end position="257"/>
    </location>
</feature>
<dbReference type="Pfam" id="PF07670">
    <property type="entry name" value="Gate"/>
    <property type="match status" value="2"/>
</dbReference>
<evidence type="ECO:0000313" key="4">
    <source>
        <dbReference type="Proteomes" id="UP000037175"/>
    </source>
</evidence>
<keyword evidence="1" id="KW-1133">Transmembrane helix</keyword>
<keyword evidence="1" id="KW-0812">Transmembrane</keyword>
<evidence type="ECO:0000256" key="1">
    <source>
        <dbReference type="SAM" id="Phobius"/>
    </source>
</evidence>
<feature type="domain" description="Nucleoside transporter/FeoB GTPase Gate" evidence="2">
    <location>
        <begin position="67"/>
        <end position="165"/>
    </location>
</feature>
<evidence type="ECO:0000313" key="3">
    <source>
        <dbReference type="EMBL" id="KNZ68541.1"/>
    </source>
</evidence>
<dbReference type="RefSeq" id="WP_052218859.1">
    <property type="nucleotide sequence ID" value="NZ_LGTE01000027.1"/>
</dbReference>
<feature type="transmembrane region" description="Helical" evidence="1">
    <location>
        <begin position="263"/>
        <end position="282"/>
    </location>
</feature>
<dbReference type="InterPro" id="IPR011642">
    <property type="entry name" value="Gate_dom"/>
</dbReference>